<comment type="caution">
    <text evidence="3">The sequence shown here is derived from an EMBL/GenBank/DDBJ whole genome shotgun (WGS) entry which is preliminary data.</text>
</comment>
<feature type="transmembrane region" description="Helical" evidence="2">
    <location>
        <begin position="48"/>
        <end position="68"/>
    </location>
</feature>
<accession>A0A841IU45</accession>
<evidence type="ECO:0000256" key="2">
    <source>
        <dbReference type="SAM" id="Phobius"/>
    </source>
</evidence>
<feature type="transmembrane region" description="Helical" evidence="2">
    <location>
        <begin position="74"/>
        <end position="94"/>
    </location>
</feature>
<keyword evidence="2" id="KW-0812">Transmembrane</keyword>
<protein>
    <submittedName>
        <fullName evidence="3">Uncharacterized protein</fullName>
    </submittedName>
</protein>
<evidence type="ECO:0000313" key="4">
    <source>
        <dbReference type="Proteomes" id="UP000536604"/>
    </source>
</evidence>
<dbReference type="SUPFAM" id="SSF52540">
    <property type="entry name" value="P-loop containing nucleoside triphosphate hydrolases"/>
    <property type="match status" value="1"/>
</dbReference>
<evidence type="ECO:0000313" key="3">
    <source>
        <dbReference type="EMBL" id="MBB6122193.1"/>
    </source>
</evidence>
<reference evidence="3 4" key="1">
    <citation type="submission" date="2020-08" db="EMBL/GenBank/DDBJ databases">
        <title>Genomic Encyclopedia of Type Strains, Phase III (KMG-III): the genomes of soil and plant-associated and newly described type strains.</title>
        <authorList>
            <person name="Whitman W."/>
        </authorList>
    </citation>
    <scope>NUCLEOTIDE SEQUENCE [LARGE SCALE GENOMIC DNA]</scope>
    <source>
        <strain evidence="3 4">CECT 8712</strain>
    </source>
</reference>
<feature type="transmembrane region" description="Helical" evidence="2">
    <location>
        <begin position="115"/>
        <end position="135"/>
    </location>
</feature>
<dbReference type="RefSeq" id="WP_184293633.1">
    <property type="nucleotide sequence ID" value="NZ_JACHJO010000017.1"/>
</dbReference>
<sequence length="739" mass="77781">MATTTAPPAAARQRSWSAEGILTQAWDGLTRPGEGSLRRMYSHVFTPWYWGGAVFASSALYTGMAAQAGLAPAAASLIAAAGAGLAAAVTPQVLRSRWARRRYPLASAWAATETGHTRVVAGAAVAYTAVVAAAAPATAQGWSTTAAAGILTLLGVSARWWQHHRHALVVRRPGLEKIFTGPLPDPEASGAAVPADLHGRITTRWDSHVAAQGKILSGARLIKAEPTTFGVLAKVETVADGQGAEMVRANIGRLGTALKISPSQLEIEDDSPADGAEPDPTVFWIRAISRQIMDVPVPLEDGRSRVVERQGKTLIRLGRYVDGDGEPEWLLYDGTSMWSGYIGGVTGSGKSSLSEGLMLGMMQTGCTYTIYVDPKGGQSSPLIAEHANWFIGDSEPQTWHTLIDGLITLVKERGRYLAAQGTSGFAPSRDFPGIALLFDEFYEVAADPDLAKKVGWLCRKGRSSGVTVVVITQGFGLEDFGHDSVRANATAANAVSLKMKANQASIFMRDFPKSNPARLPDPENEPRNKGLAVSLKGRDCVMRTAYSGDEVTARLMAQAAQVQVKDLDPFSADALDEGTSGMFASRLHDADAAEAAAAEEIAARIARGRRLLTGQAVERAPRTPAPAGDAPGGPAVGVTLPPQVPHRVLVDLGLARQEKAAAAQTARDQVAAPAGVSGAAAEVLAVLRERKVATTSEVVEQLQGRPGCGATAVKAALAELREAGHIIKPGSRKAPWRLA</sequence>
<keyword evidence="2" id="KW-1133">Transmembrane helix</keyword>
<dbReference type="InterPro" id="IPR027417">
    <property type="entry name" value="P-loop_NTPase"/>
</dbReference>
<proteinExistence type="predicted"/>
<evidence type="ECO:0000256" key="1">
    <source>
        <dbReference type="SAM" id="MobiDB-lite"/>
    </source>
</evidence>
<dbReference type="Gene3D" id="3.40.50.300">
    <property type="entry name" value="P-loop containing nucleotide triphosphate hydrolases"/>
    <property type="match status" value="1"/>
</dbReference>
<keyword evidence="4" id="KW-1185">Reference proteome</keyword>
<feature type="region of interest" description="Disordered" evidence="1">
    <location>
        <begin position="511"/>
        <end position="530"/>
    </location>
</feature>
<organism evidence="3 4">
    <name type="scientific">Nocardiopsis algeriensis</name>
    <dbReference type="NCBI Taxonomy" id="1478215"/>
    <lineage>
        <taxon>Bacteria</taxon>
        <taxon>Bacillati</taxon>
        <taxon>Actinomycetota</taxon>
        <taxon>Actinomycetes</taxon>
        <taxon>Streptosporangiales</taxon>
        <taxon>Nocardiopsidaceae</taxon>
        <taxon>Nocardiopsis</taxon>
    </lineage>
</organism>
<dbReference type="EMBL" id="JACHJO010000017">
    <property type="protein sequence ID" value="MBB6122193.1"/>
    <property type="molecule type" value="Genomic_DNA"/>
</dbReference>
<gene>
    <name evidence="3" type="ORF">FHS13_004182</name>
</gene>
<dbReference type="CDD" id="cd01127">
    <property type="entry name" value="TrwB_TraG_TraD_VirD4"/>
    <property type="match status" value="1"/>
</dbReference>
<keyword evidence="2" id="KW-0472">Membrane</keyword>
<dbReference type="Proteomes" id="UP000536604">
    <property type="component" value="Unassembled WGS sequence"/>
</dbReference>
<dbReference type="AlphaFoldDB" id="A0A841IU45"/>
<name>A0A841IU45_9ACTN</name>